<sequence length="308" mass="35028">MKIAFFEVKPEEQEFFAKHLKNQELYFFENTINDALTDTKEYDAVSLFVHSRITDEILEKLPALKYLQTRSTGYDHIKCEALYKRGLLVSNVAGYGGPAVAEFSFSLLLNATRHTHTAIERVKQSNFEYSDLKGMELFGKTLGILGLGTIGSQMARIGKGFGMKTVAYSRTKKPIVDALGIDFYDLDSVLQKSDILMLALPLTPATKNIINEKNADKLKKDVIIVNTARGELIEDVLYGRMKNILCLDVISDLKYIHRNNILYTPHMAYYTKEALQRIMQISLENMKAFLAGRKLPNCLKLSCERDYR</sequence>
<evidence type="ECO:0000313" key="8">
    <source>
        <dbReference type="Proteomes" id="UP000593719"/>
    </source>
</evidence>
<dbReference type="InterPro" id="IPR006140">
    <property type="entry name" value="D-isomer_DH_NAD-bd"/>
</dbReference>
<reference evidence="7 8" key="1">
    <citation type="submission" date="2019-06" db="EMBL/GenBank/DDBJ databases">
        <title>Sulfurimonas gotlandica sp. nov., a chemoautotrophic and psychrotolerant epsilonproteobacterium isolated from a pelagic redoxcline, and an emended description of the genus Sulfurimonas.</title>
        <authorList>
            <person name="Wang S."/>
            <person name="Jiang L."/>
            <person name="Shao Z."/>
        </authorList>
    </citation>
    <scope>NUCLEOTIDE SEQUENCE [LARGE SCALE GENOMIC DNA]</scope>
    <source>
        <strain evidence="7 8">S2-6</strain>
    </source>
</reference>
<dbReference type="Pfam" id="PF02826">
    <property type="entry name" value="2-Hacid_dh_C"/>
    <property type="match status" value="1"/>
</dbReference>
<evidence type="ECO:0000256" key="2">
    <source>
        <dbReference type="ARBA" id="ARBA00023002"/>
    </source>
</evidence>
<dbReference type="GO" id="GO:0008720">
    <property type="term" value="F:D-lactate dehydrogenase (NAD+) activity"/>
    <property type="evidence" value="ECO:0007669"/>
    <property type="project" value="TreeGrafter"/>
</dbReference>
<dbReference type="InterPro" id="IPR058205">
    <property type="entry name" value="D-LDH-like"/>
</dbReference>
<protein>
    <submittedName>
        <fullName evidence="7">Lactate dehydrogenase</fullName>
    </submittedName>
</protein>
<evidence type="ECO:0000313" key="7">
    <source>
        <dbReference type="EMBL" id="QOP42916.1"/>
    </source>
</evidence>
<gene>
    <name evidence="7" type="ORF">FJR45_02700</name>
</gene>
<dbReference type="SUPFAM" id="SSF52283">
    <property type="entry name" value="Formate/glycerate dehydrogenase catalytic domain-like"/>
    <property type="match status" value="1"/>
</dbReference>
<dbReference type="InterPro" id="IPR006139">
    <property type="entry name" value="D-isomer_2_OHA_DH_cat_dom"/>
</dbReference>
<evidence type="ECO:0000259" key="5">
    <source>
        <dbReference type="Pfam" id="PF00389"/>
    </source>
</evidence>
<dbReference type="PANTHER" id="PTHR43026:SF1">
    <property type="entry name" value="2-HYDROXYACID DEHYDROGENASE HOMOLOG 1-RELATED"/>
    <property type="match status" value="1"/>
</dbReference>
<accession>A0A7M1B049</accession>
<feature type="domain" description="D-isomer specific 2-hydroxyacid dehydrogenase NAD-binding" evidence="6">
    <location>
        <begin position="105"/>
        <end position="268"/>
    </location>
</feature>
<keyword evidence="3" id="KW-0520">NAD</keyword>
<dbReference type="GO" id="GO:0051287">
    <property type="term" value="F:NAD binding"/>
    <property type="evidence" value="ECO:0007669"/>
    <property type="project" value="InterPro"/>
</dbReference>
<evidence type="ECO:0000259" key="6">
    <source>
        <dbReference type="Pfam" id="PF02826"/>
    </source>
</evidence>
<dbReference type="PROSITE" id="PS00671">
    <property type="entry name" value="D_2_HYDROXYACID_DH_3"/>
    <property type="match status" value="1"/>
</dbReference>
<dbReference type="RefSeq" id="WP_193151236.1">
    <property type="nucleotide sequence ID" value="NZ_CP041235.1"/>
</dbReference>
<keyword evidence="2 4" id="KW-0560">Oxidoreductase</keyword>
<dbReference type="InterPro" id="IPR029753">
    <property type="entry name" value="D-isomer_DH_CS"/>
</dbReference>
<dbReference type="SUPFAM" id="SSF51735">
    <property type="entry name" value="NAD(P)-binding Rossmann-fold domains"/>
    <property type="match status" value="1"/>
</dbReference>
<evidence type="ECO:0000256" key="3">
    <source>
        <dbReference type="ARBA" id="ARBA00023027"/>
    </source>
</evidence>
<dbReference type="AlphaFoldDB" id="A0A7M1B049"/>
<name>A0A7M1B049_9BACT</name>
<dbReference type="Proteomes" id="UP000593719">
    <property type="component" value="Chromosome"/>
</dbReference>
<dbReference type="Gene3D" id="3.40.50.720">
    <property type="entry name" value="NAD(P)-binding Rossmann-like Domain"/>
    <property type="match status" value="2"/>
</dbReference>
<dbReference type="KEGG" id="ssei:FJR45_02700"/>
<evidence type="ECO:0000256" key="4">
    <source>
        <dbReference type="RuleBase" id="RU003719"/>
    </source>
</evidence>
<organism evidence="7 8">
    <name type="scientific">Sulfurimonas sediminis</name>
    <dbReference type="NCBI Taxonomy" id="2590020"/>
    <lineage>
        <taxon>Bacteria</taxon>
        <taxon>Pseudomonadati</taxon>
        <taxon>Campylobacterota</taxon>
        <taxon>Epsilonproteobacteria</taxon>
        <taxon>Campylobacterales</taxon>
        <taxon>Sulfurimonadaceae</taxon>
        <taxon>Sulfurimonas</taxon>
    </lineage>
</organism>
<comment type="similarity">
    <text evidence="1 4">Belongs to the D-isomer specific 2-hydroxyacid dehydrogenase family.</text>
</comment>
<feature type="domain" description="D-isomer specific 2-hydroxyacid dehydrogenase catalytic" evidence="5">
    <location>
        <begin position="4"/>
        <end position="299"/>
    </location>
</feature>
<dbReference type="InterPro" id="IPR036291">
    <property type="entry name" value="NAD(P)-bd_dom_sf"/>
</dbReference>
<dbReference type="EMBL" id="CP041235">
    <property type="protein sequence ID" value="QOP42916.1"/>
    <property type="molecule type" value="Genomic_DNA"/>
</dbReference>
<dbReference type="PANTHER" id="PTHR43026">
    <property type="entry name" value="2-HYDROXYACID DEHYDROGENASE HOMOLOG 1-RELATED"/>
    <property type="match status" value="1"/>
</dbReference>
<dbReference type="Pfam" id="PF00389">
    <property type="entry name" value="2-Hacid_dh"/>
    <property type="match status" value="1"/>
</dbReference>
<evidence type="ECO:0000256" key="1">
    <source>
        <dbReference type="ARBA" id="ARBA00005854"/>
    </source>
</evidence>
<keyword evidence="8" id="KW-1185">Reference proteome</keyword>
<proteinExistence type="inferred from homology"/>